<evidence type="ECO:0000259" key="13">
    <source>
        <dbReference type="PROSITE" id="PS50112"/>
    </source>
</evidence>
<evidence type="ECO:0000313" key="15">
    <source>
        <dbReference type="EMBL" id="OAS24872.1"/>
    </source>
</evidence>
<evidence type="ECO:0000256" key="10">
    <source>
        <dbReference type="SAM" id="MobiDB-lite"/>
    </source>
</evidence>
<protein>
    <recommendedName>
        <fullName evidence="2">histidine kinase</fullName>
        <ecNumber evidence="2">2.7.13.3</ecNumber>
    </recommendedName>
</protein>
<reference evidence="15 16" key="1">
    <citation type="submission" date="2016-04" db="EMBL/GenBank/DDBJ databases">
        <authorList>
            <person name="Evans L.H."/>
            <person name="Alamgir A."/>
            <person name="Owens N."/>
            <person name="Weber N.D."/>
            <person name="Virtaneva K."/>
            <person name="Barbian K."/>
            <person name="Babar A."/>
            <person name="Rosenke K."/>
        </authorList>
    </citation>
    <scope>NUCLEOTIDE SEQUENCE [LARGE SCALE GENOMIC DNA]</scope>
    <source>
        <strain evidence="15 16">PMB02</strain>
    </source>
</reference>
<dbReference type="InterPro" id="IPR036890">
    <property type="entry name" value="HATPase_C_sf"/>
</dbReference>
<dbReference type="PROSITE" id="PS50109">
    <property type="entry name" value="HIS_KIN"/>
    <property type="match status" value="1"/>
</dbReference>
<keyword evidence="7" id="KW-0067">ATP-binding</keyword>
<dbReference type="SUPFAM" id="SSF52172">
    <property type="entry name" value="CheY-like"/>
    <property type="match status" value="1"/>
</dbReference>
<dbReference type="SMART" id="SM00387">
    <property type="entry name" value="HATPase_c"/>
    <property type="match status" value="1"/>
</dbReference>
<evidence type="ECO:0000256" key="3">
    <source>
        <dbReference type="ARBA" id="ARBA00022553"/>
    </source>
</evidence>
<dbReference type="SUPFAM" id="SSF55781">
    <property type="entry name" value="GAF domain-like"/>
    <property type="match status" value="2"/>
</dbReference>
<keyword evidence="6" id="KW-0418">Kinase</keyword>
<evidence type="ECO:0000259" key="11">
    <source>
        <dbReference type="PROSITE" id="PS50109"/>
    </source>
</evidence>
<feature type="domain" description="PAS" evidence="13">
    <location>
        <begin position="307"/>
        <end position="364"/>
    </location>
</feature>
<organism evidence="15 16">
    <name type="scientific">Methylobacterium platani</name>
    <dbReference type="NCBI Taxonomy" id="427683"/>
    <lineage>
        <taxon>Bacteria</taxon>
        <taxon>Pseudomonadati</taxon>
        <taxon>Pseudomonadota</taxon>
        <taxon>Alphaproteobacteria</taxon>
        <taxon>Hyphomicrobiales</taxon>
        <taxon>Methylobacteriaceae</taxon>
        <taxon>Methylobacterium</taxon>
    </lineage>
</organism>
<gene>
    <name evidence="15" type="ORF">A5481_12320</name>
</gene>
<keyword evidence="8" id="KW-0902">Two-component regulatory system</keyword>
<keyword evidence="3 9" id="KW-0597">Phosphoprotein</keyword>
<dbReference type="InterPro" id="IPR003661">
    <property type="entry name" value="HisK_dim/P_dom"/>
</dbReference>
<evidence type="ECO:0000256" key="6">
    <source>
        <dbReference type="ARBA" id="ARBA00022777"/>
    </source>
</evidence>
<dbReference type="PROSITE" id="PS50110">
    <property type="entry name" value="RESPONSE_REGULATORY"/>
    <property type="match status" value="1"/>
</dbReference>
<dbReference type="InterPro" id="IPR003018">
    <property type="entry name" value="GAF"/>
</dbReference>
<dbReference type="SUPFAM" id="SSF47384">
    <property type="entry name" value="Homodimeric domain of signal transducing histidine kinase"/>
    <property type="match status" value="1"/>
</dbReference>
<dbReference type="InterPro" id="IPR036097">
    <property type="entry name" value="HisK_dim/P_sf"/>
</dbReference>
<evidence type="ECO:0000256" key="2">
    <source>
        <dbReference type="ARBA" id="ARBA00012438"/>
    </source>
</evidence>
<dbReference type="InterPro" id="IPR000014">
    <property type="entry name" value="PAS"/>
</dbReference>
<comment type="caution">
    <text evidence="15">The sequence shown here is derived from an EMBL/GenBank/DDBJ whole genome shotgun (WGS) entry which is preliminary data.</text>
</comment>
<dbReference type="Gene3D" id="3.30.565.10">
    <property type="entry name" value="Histidine kinase-like ATPase, C-terminal domain"/>
    <property type="match status" value="1"/>
</dbReference>
<dbReference type="Pfam" id="PF02518">
    <property type="entry name" value="HATPase_c"/>
    <property type="match status" value="1"/>
</dbReference>
<dbReference type="CDD" id="cd00130">
    <property type="entry name" value="PAS"/>
    <property type="match status" value="3"/>
</dbReference>
<dbReference type="RefSeq" id="WP_053082407.1">
    <property type="nucleotide sequence ID" value="NZ_LWHQ01000021.1"/>
</dbReference>
<dbReference type="SUPFAM" id="SSF55874">
    <property type="entry name" value="ATPase domain of HSP90 chaperone/DNA topoisomerase II/histidine kinase"/>
    <property type="match status" value="1"/>
</dbReference>
<comment type="catalytic activity">
    <reaction evidence="1">
        <text>ATP + protein L-histidine = ADP + protein N-phospho-L-histidine.</text>
        <dbReference type="EC" id="2.7.13.3"/>
    </reaction>
</comment>
<dbReference type="Gene3D" id="3.30.450.40">
    <property type="match status" value="2"/>
</dbReference>
<dbReference type="Pfam" id="PF08447">
    <property type="entry name" value="PAS_3"/>
    <property type="match status" value="1"/>
</dbReference>
<feature type="compositionally biased region" description="Basic residues" evidence="10">
    <location>
        <begin position="1124"/>
        <end position="1135"/>
    </location>
</feature>
<dbReference type="InterPro" id="IPR013767">
    <property type="entry name" value="PAS_fold"/>
</dbReference>
<dbReference type="Pfam" id="PF00989">
    <property type="entry name" value="PAS"/>
    <property type="match status" value="2"/>
</dbReference>
<feature type="region of interest" description="Disordered" evidence="10">
    <location>
        <begin position="1124"/>
        <end position="1150"/>
    </location>
</feature>
<feature type="compositionally biased region" description="Basic and acidic residues" evidence="10">
    <location>
        <begin position="1136"/>
        <end position="1150"/>
    </location>
</feature>
<evidence type="ECO:0000256" key="5">
    <source>
        <dbReference type="ARBA" id="ARBA00022741"/>
    </source>
</evidence>
<dbReference type="SMART" id="SM00091">
    <property type="entry name" value="PAS"/>
    <property type="match status" value="3"/>
</dbReference>
<dbReference type="CDD" id="cd00082">
    <property type="entry name" value="HisKA"/>
    <property type="match status" value="1"/>
</dbReference>
<evidence type="ECO:0000256" key="1">
    <source>
        <dbReference type="ARBA" id="ARBA00000085"/>
    </source>
</evidence>
<feature type="domain" description="Response regulatory" evidence="12">
    <location>
        <begin position="1013"/>
        <end position="1126"/>
    </location>
</feature>
<feature type="domain" description="Histidine kinase" evidence="11">
    <location>
        <begin position="770"/>
        <end position="991"/>
    </location>
</feature>
<dbReference type="Gene3D" id="3.40.50.2300">
    <property type="match status" value="1"/>
</dbReference>
<dbReference type="PRINTS" id="PR00344">
    <property type="entry name" value="BCTRLSENSOR"/>
</dbReference>
<dbReference type="InterPro" id="IPR035965">
    <property type="entry name" value="PAS-like_dom_sf"/>
</dbReference>
<dbReference type="InterPro" id="IPR005467">
    <property type="entry name" value="His_kinase_dom"/>
</dbReference>
<dbReference type="Pfam" id="PF00072">
    <property type="entry name" value="Response_reg"/>
    <property type="match status" value="1"/>
</dbReference>
<dbReference type="AlphaFoldDB" id="A0A179SBN9"/>
<evidence type="ECO:0000313" key="16">
    <source>
        <dbReference type="Proteomes" id="UP000078316"/>
    </source>
</evidence>
<dbReference type="Gene3D" id="3.30.450.20">
    <property type="entry name" value="PAS domain"/>
    <property type="match status" value="3"/>
</dbReference>
<dbReference type="InterPro" id="IPR029016">
    <property type="entry name" value="GAF-like_dom_sf"/>
</dbReference>
<evidence type="ECO:0000256" key="8">
    <source>
        <dbReference type="ARBA" id="ARBA00023012"/>
    </source>
</evidence>
<dbReference type="InterPro" id="IPR011006">
    <property type="entry name" value="CheY-like_superfamily"/>
</dbReference>
<dbReference type="InterPro" id="IPR000700">
    <property type="entry name" value="PAS-assoc_C"/>
</dbReference>
<keyword evidence="5" id="KW-0547">Nucleotide-binding</keyword>
<dbReference type="Pfam" id="PF01590">
    <property type="entry name" value="GAF"/>
    <property type="match status" value="2"/>
</dbReference>
<feature type="domain" description="PAS" evidence="13">
    <location>
        <begin position="179"/>
        <end position="225"/>
    </location>
</feature>
<name>A0A179SBN9_9HYPH</name>
<dbReference type="PANTHER" id="PTHR43065:SF49">
    <property type="entry name" value="HISTIDINE KINASE"/>
    <property type="match status" value="1"/>
</dbReference>
<dbReference type="GO" id="GO:0005524">
    <property type="term" value="F:ATP binding"/>
    <property type="evidence" value="ECO:0007669"/>
    <property type="project" value="UniProtKB-KW"/>
</dbReference>
<dbReference type="SMART" id="SM00448">
    <property type="entry name" value="REC"/>
    <property type="match status" value="1"/>
</dbReference>
<dbReference type="GO" id="GO:0000155">
    <property type="term" value="F:phosphorelay sensor kinase activity"/>
    <property type="evidence" value="ECO:0007669"/>
    <property type="project" value="InterPro"/>
</dbReference>
<keyword evidence="4" id="KW-0808">Transferase</keyword>
<dbReference type="SMART" id="SM00388">
    <property type="entry name" value="HisKA"/>
    <property type="match status" value="1"/>
</dbReference>
<dbReference type="InterPro" id="IPR004358">
    <property type="entry name" value="Sig_transdc_His_kin-like_C"/>
</dbReference>
<dbReference type="InterPro" id="IPR003594">
    <property type="entry name" value="HATPase_dom"/>
</dbReference>
<dbReference type="PANTHER" id="PTHR43065">
    <property type="entry name" value="SENSOR HISTIDINE KINASE"/>
    <property type="match status" value="1"/>
</dbReference>
<evidence type="ECO:0000259" key="14">
    <source>
        <dbReference type="PROSITE" id="PS50113"/>
    </source>
</evidence>
<dbReference type="Pfam" id="PF00512">
    <property type="entry name" value="HisKA"/>
    <property type="match status" value="1"/>
</dbReference>
<dbReference type="InterPro" id="IPR013655">
    <property type="entry name" value="PAS_fold_3"/>
</dbReference>
<dbReference type="EMBL" id="LWHQ01000021">
    <property type="protein sequence ID" value="OAS24872.1"/>
    <property type="molecule type" value="Genomic_DNA"/>
</dbReference>
<dbReference type="PROSITE" id="PS50112">
    <property type="entry name" value="PAS"/>
    <property type="match status" value="3"/>
</dbReference>
<feature type="domain" description="PAC" evidence="14">
    <location>
        <begin position="253"/>
        <end position="306"/>
    </location>
</feature>
<dbReference type="SMART" id="SM00065">
    <property type="entry name" value="GAF"/>
    <property type="match status" value="2"/>
</dbReference>
<dbReference type="NCBIfam" id="TIGR00229">
    <property type="entry name" value="sensory_box"/>
    <property type="match status" value="3"/>
</dbReference>
<evidence type="ECO:0000256" key="4">
    <source>
        <dbReference type="ARBA" id="ARBA00022679"/>
    </source>
</evidence>
<dbReference type="SUPFAM" id="SSF55785">
    <property type="entry name" value="PYP-like sensor domain (PAS domain)"/>
    <property type="match status" value="3"/>
</dbReference>
<dbReference type="EC" id="2.7.13.3" evidence="2"/>
<dbReference type="GO" id="GO:0006355">
    <property type="term" value="P:regulation of DNA-templated transcription"/>
    <property type="evidence" value="ECO:0007669"/>
    <property type="project" value="InterPro"/>
</dbReference>
<dbReference type="Gene3D" id="1.10.287.130">
    <property type="match status" value="1"/>
</dbReference>
<feature type="domain" description="PAC" evidence="14">
    <location>
        <begin position="386"/>
        <end position="437"/>
    </location>
</feature>
<dbReference type="PROSITE" id="PS50113">
    <property type="entry name" value="PAC"/>
    <property type="match status" value="2"/>
</dbReference>
<feature type="domain" description="PAS" evidence="13">
    <location>
        <begin position="631"/>
        <end position="701"/>
    </location>
</feature>
<dbReference type="InterPro" id="IPR001610">
    <property type="entry name" value="PAC"/>
</dbReference>
<dbReference type="Proteomes" id="UP000078316">
    <property type="component" value="Unassembled WGS sequence"/>
</dbReference>
<evidence type="ECO:0000259" key="12">
    <source>
        <dbReference type="PROSITE" id="PS50110"/>
    </source>
</evidence>
<dbReference type="SMART" id="SM00086">
    <property type="entry name" value="PAC"/>
    <property type="match status" value="3"/>
</dbReference>
<dbReference type="InterPro" id="IPR001789">
    <property type="entry name" value="Sig_transdc_resp-reg_receiver"/>
</dbReference>
<dbReference type="STRING" id="427683.A5481_12320"/>
<accession>A0A179SBN9</accession>
<feature type="modified residue" description="4-aspartylphosphate" evidence="9">
    <location>
        <position position="1064"/>
    </location>
</feature>
<proteinExistence type="predicted"/>
<sequence>MTAPEDAAHDPARLAALDRYGILDTRGEQGFDDIVLLASRICGTPVALVSLVTADRQWFKARIGFDPCETPLSQSVCAHALQQPGLLVIPDLTADPRTRDNPLVTGEPRLRFYAGARLETPEGKPLGTLCVIDGKPRPEGLTPEQAESLEALARQVMAQMELRRSMVARDDAVRRVREADTRHRQILDSAVDYAIVTMDLDARVTSWNAGAEAILGWSEKEMCGEPAHVFFTEEDVAAGIPERELKGAREQGRGNDERWHQRKDGSRFFALGEMMPLHAEDGSHVGYLKILRDRTGQRLAAEELQRQTDLLQTVTDHVSEAVFQLDLDGGVIFANRTAHVLLGWEPDTLIGQNLHEAAHHHHPDGRPFPASECGFVAAIREGQTLRQRDATFFTRDGTPVEVVCSNAPVLQGGTVVGAVLTVSDVTGRRRDERRLREVNAELELRVAERHAAEARQRFLLNLTDTLRDQGGPRGRMQAAVDALGAYLRASRVGYGMIGTDGLTAVLGTEYVDGVAALANTYPLDAFGPGNIANLRQGRTSVYADVEADPETAGLGMGAFGIAALVAVPQVHEGRLRSVVYVNQCEPRVWTHDEVSLVEEVAARIWDAVERVRAQGALRALNDTLAAQVAERTKERDRIWQVSQDMLGVADATGVWVSINPAWRRILGWEANEIIGKTSEWLEHPDDRERTRAEVAHLAAGGLTLAFENRFRARDGGYRTLSWTAVPVEGMLYCVSRDVTLEKERAATLLQAEEALRQSQKLEAVGQLTGGVAHDFNNLLTVIKSSTDLLKRPDLAEERRVRYIAAISDTVDRAAKLTGQLLAFARRQALRPEVFDVGRSVRAIGEMVGTLTGARIAVSIHVGDEACHVSADPSQFDTALVNMAVNARDAMDGEGRLDISVEAVGVVPAMRSHPAQIGDFVRIALTDTGSGIPDDQVDRIFEPFFTTKGVGQGTGLGLSQVFGFAKQSGGEVVVDSEVGRGTTFALYLPRAAGGDGRVEETAPDDAAVDGTGTCVLVVEDNREVGAFSTQTLEELGYGTHWVANADEALAALAEKPNGYDVVFSDVVMPGMNGVELGREVRRLYPGLPVVLTSGYSHVLAQESDHGFELLQKPYSVEALSRILRRAASKPRRRRKAADRQDRENPPMGKPD</sequence>
<evidence type="ECO:0000256" key="9">
    <source>
        <dbReference type="PROSITE-ProRule" id="PRU00169"/>
    </source>
</evidence>
<evidence type="ECO:0000256" key="7">
    <source>
        <dbReference type="ARBA" id="ARBA00022840"/>
    </source>
</evidence>